<name>A0ABV8X368_9LACT</name>
<accession>A0ABV8X368</accession>
<comment type="caution">
    <text evidence="2">The sequence shown here is derived from an EMBL/GenBank/DDBJ whole genome shotgun (WGS) entry which is preliminary data.</text>
</comment>
<reference evidence="3" key="1">
    <citation type="journal article" date="2019" name="Int. J. Syst. Evol. Microbiol.">
        <title>The Global Catalogue of Microorganisms (GCM) 10K type strain sequencing project: providing services to taxonomists for standard genome sequencing and annotation.</title>
        <authorList>
            <consortium name="The Broad Institute Genomics Platform"/>
            <consortium name="The Broad Institute Genome Sequencing Center for Infectious Disease"/>
            <person name="Wu L."/>
            <person name="Ma J."/>
        </authorList>
    </citation>
    <scope>NUCLEOTIDE SEQUENCE [LARGE SCALE GENOMIC DNA]</scope>
    <source>
        <strain evidence="3">CCUG 59778</strain>
    </source>
</reference>
<feature type="domain" description="DUF4097" evidence="1">
    <location>
        <begin position="88"/>
        <end position="338"/>
    </location>
</feature>
<dbReference type="PANTHER" id="PTHR34094">
    <property type="match status" value="1"/>
</dbReference>
<dbReference type="PANTHER" id="PTHR34094:SF1">
    <property type="entry name" value="PROTEIN FAM185A"/>
    <property type="match status" value="1"/>
</dbReference>
<organism evidence="2 3">
    <name type="scientific">Chungangia koreensis</name>
    <dbReference type="NCBI Taxonomy" id="752657"/>
    <lineage>
        <taxon>Bacteria</taxon>
        <taxon>Bacillati</taxon>
        <taxon>Bacillota</taxon>
        <taxon>Bacilli</taxon>
        <taxon>Lactobacillales</taxon>
        <taxon>Chungangia</taxon>
    </lineage>
</organism>
<dbReference type="Proteomes" id="UP001595817">
    <property type="component" value="Unassembled WGS sequence"/>
</dbReference>
<gene>
    <name evidence="2" type="ORF">ACFOZY_08045</name>
</gene>
<dbReference type="Pfam" id="PF22564">
    <property type="entry name" value="HAAS"/>
    <property type="match status" value="1"/>
</dbReference>
<evidence type="ECO:0000313" key="3">
    <source>
        <dbReference type="Proteomes" id="UP001595817"/>
    </source>
</evidence>
<evidence type="ECO:0000259" key="1">
    <source>
        <dbReference type="Pfam" id="PF13349"/>
    </source>
</evidence>
<proteinExistence type="predicted"/>
<keyword evidence="3" id="KW-1185">Reference proteome</keyword>
<dbReference type="EMBL" id="JBHSEC010000014">
    <property type="protein sequence ID" value="MFC4410372.1"/>
    <property type="molecule type" value="Genomic_DNA"/>
</dbReference>
<dbReference type="Pfam" id="PF13349">
    <property type="entry name" value="DUF4097"/>
    <property type="match status" value="1"/>
</dbReference>
<evidence type="ECO:0000313" key="2">
    <source>
        <dbReference type="EMBL" id="MFC4410372.1"/>
    </source>
</evidence>
<dbReference type="RefSeq" id="WP_378154138.1">
    <property type="nucleotide sequence ID" value="NZ_JBHSEC010000014.1"/>
</dbReference>
<sequence>MNEQQFLAELNVALSRLPEEERKDVIQDIREYFMDGKEDGKTEEELSASLGSPQAIASEILPSFPIETETIHSETREVIKISEPYMNIRTNVQHGSLIVKPSDTDETKVELTGKNDKLRLTAEVIGQTLTINLKDVRRFFSFSFNFTPITLTVHVPKKLYEMIELYTDNGRIMAEKLLGKTFKAESDNGRIQLQAIAATTLSAETDNGRIEMANIQAEHVRAKTDNGRIELNHVDSQKVTAESDNGRIEMVNIAGALYGKTDNGRITLKTSGLDRNIDFSTDNGSIVIETEKEPTNVTIMAKTGHGRIDVFGEKNSRTSIGQGVNIVKLESDNGRITVTTNKTINTI</sequence>
<protein>
    <submittedName>
        <fullName evidence="2">DUF4097 family beta strand repeat-containing protein</fullName>
    </submittedName>
</protein>
<dbReference type="InterPro" id="IPR025164">
    <property type="entry name" value="Toastrack_DUF4097"/>
</dbReference>